<dbReference type="PRINTS" id="PR00111">
    <property type="entry name" value="ABHYDROLASE"/>
</dbReference>
<dbReference type="PANTHER" id="PTHR43433">
    <property type="entry name" value="HYDROLASE, ALPHA/BETA FOLD FAMILY PROTEIN"/>
    <property type="match status" value="1"/>
</dbReference>
<dbReference type="InterPro" id="IPR000073">
    <property type="entry name" value="AB_hydrolase_1"/>
</dbReference>
<dbReference type="InterPro" id="IPR050471">
    <property type="entry name" value="AB_hydrolase"/>
</dbReference>
<dbReference type="PANTHER" id="PTHR43433:SF5">
    <property type="entry name" value="AB HYDROLASE-1 DOMAIN-CONTAINING PROTEIN"/>
    <property type="match status" value="1"/>
</dbReference>
<evidence type="ECO:0000259" key="1">
    <source>
        <dbReference type="Pfam" id="PF00561"/>
    </source>
</evidence>
<feature type="domain" description="AB hydrolase-1" evidence="1">
    <location>
        <begin position="98"/>
        <end position="320"/>
    </location>
</feature>
<dbReference type="AlphaFoldDB" id="A0AAV2ZIN6"/>
<dbReference type="SUPFAM" id="SSF53474">
    <property type="entry name" value="alpha/beta-Hydrolases"/>
    <property type="match status" value="1"/>
</dbReference>
<dbReference type="Gene3D" id="3.40.50.1820">
    <property type="entry name" value="alpha/beta hydrolase"/>
    <property type="match status" value="1"/>
</dbReference>
<reference evidence="2" key="2">
    <citation type="journal article" date="2023" name="Microbiol Resour">
        <title>Decontamination and Annotation of the Draft Genome Sequence of the Oomycete Lagenidium giganteum ARSEF 373.</title>
        <authorList>
            <person name="Morgan W.R."/>
            <person name="Tartar A."/>
        </authorList>
    </citation>
    <scope>NUCLEOTIDE SEQUENCE</scope>
    <source>
        <strain evidence="2">ARSEF 373</strain>
    </source>
</reference>
<sequence length="337" mass="38199">MSSGATRTRGFRHQRHVEALHSESKHFTTKNLAEAKVNTGVTLAYAIHEFPGDDGCDGVERVVMIMGCMHIKECWTINVEMMMQQWAAERAEEDPTKPRKTLQVLTFDNRGIGDSEYPYGIYTTSLMAQDALGLMDYLGWQQAHIVGQSLGGMISLELAHMAPKRVRSLSLIVTTRGRYMPSISNSWLLMKTVLHYDIGVMSAHMTKLLYPEPFLDTPLDDDTDKKAWDVLFPFHRDQRLTRKIPTPHGSFGQISAVASHWVSDERLQEIADHGFPILIVGASQDKVIPPQETLRLQERLRGDHVKTVIFDDAGHNVYIQYADEVTEFMLDTLQRAM</sequence>
<organism evidence="2 3">
    <name type="scientific">Lagenidium giganteum</name>
    <dbReference type="NCBI Taxonomy" id="4803"/>
    <lineage>
        <taxon>Eukaryota</taxon>
        <taxon>Sar</taxon>
        <taxon>Stramenopiles</taxon>
        <taxon>Oomycota</taxon>
        <taxon>Peronosporomycetes</taxon>
        <taxon>Pythiales</taxon>
        <taxon>Pythiaceae</taxon>
    </lineage>
</organism>
<evidence type="ECO:0000313" key="3">
    <source>
        <dbReference type="Proteomes" id="UP001146120"/>
    </source>
</evidence>
<evidence type="ECO:0000313" key="2">
    <source>
        <dbReference type="EMBL" id="DBA05355.1"/>
    </source>
</evidence>
<gene>
    <name evidence="2" type="ORF">N0F65_007517</name>
</gene>
<proteinExistence type="predicted"/>
<reference evidence="2" key="1">
    <citation type="submission" date="2022-11" db="EMBL/GenBank/DDBJ databases">
        <authorList>
            <person name="Morgan W.R."/>
            <person name="Tartar A."/>
        </authorList>
    </citation>
    <scope>NUCLEOTIDE SEQUENCE</scope>
    <source>
        <strain evidence="2">ARSEF 373</strain>
    </source>
</reference>
<comment type="caution">
    <text evidence="2">The sequence shown here is derived from an EMBL/GenBank/DDBJ whole genome shotgun (WGS) entry which is preliminary data.</text>
</comment>
<protein>
    <recommendedName>
        <fullName evidence="1">AB hydrolase-1 domain-containing protein</fullName>
    </recommendedName>
</protein>
<dbReference type="Proteomes" id="UP001146120">
    <property type="component" value="Unassembled WGS sequence"/>
</dbReference>
<dbReference type="Pfam" id="PF00561">
    <property type="entry name" value="Abhydrolase_1"/>
    <property type="match status" value="1"/>
</dbReference>
<name>A0AAV2ZIN6_9STRA</name>
<keyword evidence="3" id="KW-1185">Reference proteome</keyword>
<dbReference type="InterPro" id="IPR029058">
    <property type="entry name" value="AB_hydrolase_fold"/>
</dbReference>
<dbReference type="EMBL" id="DAKRPA010000001">
    <property type="protein sequence ID" value="DBA05355.1"/>
    <property type="molecule type" value="Genomic_DNA"/>
</dbReference>
<accession>A0AAV2ZIN6</accession>